<name>A0A067DGP7_CITSI</name>
<evidence type="ECO:0000259" key="2">
    <source>
        <dbReference type="Pfam" id="PF23247"/>
    </source>
</evidence>
<sequence>MHNELPATLEHLEVNCCSNLAFLSRNGNLPQALKYLRVEDCSKLESLAERLDNTSLEEIDISGLENLKSLPAGLHNLHDLQKIWISECPNLESFPEEGLPSTKLTLLTICDCENLKALPNYMHNLTSLKTLRLGNCPKLTYFPEQGLPKSLLELIVSNCPLIEERCRKDEGKYWPMISHIPCVQINFRSVFKGRSIN</sequence>
<evidence type="ECO:0000256" key="1">
    <source>
        <dbReference type="ARBA" id="ARBA00022821"/>
    </source>
</evidence>
<dbReference type="SUPFAM" id="SSF52058">
    <property type="entry name" value="L domain-like"/>
    <property type="match status" value="1"/>
</dbReference>
<protein>
    <recommendedName>
        <fullName evidence="2">Disease resistance protein At4g27190-like leucine-rich repeats domain-containing protein</fullName>
    </recommendedName>
</protein>
<gene>
    <name evidence="3" type="ORF">CISIN_1g046906mg</name>
</gene>
<reference evidence="3 4" key="1">
    <citation type="submission" date="2014-04" db="EMBL/GenBank/DDBJ databases">
        <authorList>
            <consortium name="International Citrus Genome Consortium"/>
            <person name="Gmitter F."/>
            <person name="Chen C."/>
            <person name="Farmerie W."/>
            <person name="Harkins T."/>
            <person name="Desany B."/>
            <person name="Mohiuddin M."/>
            <person name="Kodira C."/>
            <person name="Borodovsky M."/>
            <person name="Lomsadze A."/>
            <person name="Burns P."/>
            <person name="Jenkins J."/>
            <person name="Prochnik S."/>
            <person name="Shu S."/>
            <person name="Chapman J."/>
            <person name="Pitluck S."/>
            <person name="Schmutz J."/>
            <person name="Rokhsar D."/>
        </authorList>
    </citation>
    <scope>NUCLEOTIDE SEQUENCE</scope>
</reference>
<dbReference type="Pfam" id="PF23247">
    <property type="entry name" value="LRR_RPS2"/>
    <property type="match status" value="1"/>
</dbReference>
<feature type="domain" description="Disease resistance protein At4g27190-like leucine-rich repeats" evidence="2">
    <location>
        <begin position="7"/>
        <end position="136"/>
    </location>
</feature>
<evidence type="ECO:0000313" key="4">
    <source>
        <dbReference type="Proteomes" id="UP000027120"/>
    </source>
</evidence>
<proteinExistence type="predicted"/>
<keyword evidence="4" id="KW-1185">Reference proteome</keyword>
<dbReference type="InterPro" id="IPR057135">
    <property type="entry name" value="At4g27190-like_LRR"/>
</dbReference>
<dbReference type="InterPro" id="IPR032675">
    <property type="entry name" value="LRR_dom_sf"/>
</dbReference>
<organism evidence="3 4">
    <name type="scientific">Citrus sinensis</name>
    <name type="common">Sweet orange</name>
    <name type="synonym">Citrus aurantium var. sinensis</name>
    <dbReference type="NCBI Taxonomy" id="2711"/>
    <lineage>
        <taxon>Eukaryota</taxon>
        <taxon>Viridiplantae</taxon>
        <taxon>Streptophyta</taxon>
        <taxon>Embryophyta</taxon>
        <taxon>Tracheophyta</taxon>
        <taxon>Spermatophyta</taxon>
        <taxon>Magnoliopsida</taxon>
        <taxon>eudicotyledons</taxon>
        <taxon>Gunneridae</taxon>
        <taxon>Pentapetalae</taxon>
        <taxon>rosids</taxon>
        <taxon>malvids</taxon>
        <taxon>Sapindales</taxon>
        <taxon>Rutaceae</taxon>
        <taxon>Aurantioideae</taxon>
        <taxon>Citrus</taxon>
    </lineage>
</organism>
<dbReference type="Gene3D" id="3.80.10.10">
    <property type="entry name" value="Ribonuclease Inhibitor"/>
    <property type="match status" value="1"/>
</dbReference>
<dbReference type="SMR" id="A0A067DGP7"/>
<dbReference type="PANTHER" id="PTHR36766:SF40">
    <property type="entry name" value="DISEASE RESISTANCE PROTEIN RGA3"/>
    <property type="match status" value="1"/>
</dbReference>
<dbReference type="PANTHER" id="PTHR36766">
    <property type="entry name" value="PLANT BROAD-SPECTRUM MILDEW RESISTANCE PROTEIN RPW8"/>
    <property type="match status" value="1"/>
</dbReference>
<keyword evidence="1" id="KW-0611">Plant defense</keyword>
<accession>A0A067DGP7</accession>
<dbReference type="EMBL" id="KK785856">
    <property type="protein sequence ID" value="KDO40695.1"/>
    <property type="molecule type" value="Genomic_DNA"/>
</dbReference>
<dbReference type="GO" id="GO:0006952">
    <property type="term" value="P:defense response"/>
    <property type="evidence" value="ECO:0007669"/>
    <property type="project" value="UniProtKB-KW"/>
</dbReference>
<evidence type="ECO:0000313" key="3">
    <source>
        <dbReference type="EMBL" id="KDO40695.1"/>
    </source>
</evidence>
<dbReference type="AlphaFoldDB" id="A0A067DGP7"/>
<dbReference type="Proteomes" id="UP000027120">
    <property type="component" value="Unassembled WGS sequence"/>
</dbReference>